<dbReference type="PANTHER" id="PTHR42760">
    <property type="entry name" value="SHORT-CHAIN DEHYDROGENASES/REDUCTASES FAMILY MEMBER"/>
    <property type="match status" value="1"/>
</dbReference>
<evidence type="ECO:0000256" key="2">
    <source>
        <dbReference type="ARBA" id="ARBA00023002"/>
    </source>
</evidence>
<dbReference type="InterPro" id="IPR002347">
    <property type="entry name" value="SDR_fam"/>
</dbReference>
<keyword evidence="2" id="KW-0560">Oxidoreductase</keyword>
<feature type="domain" description="Ketoreductase" evidence="3">
    <location>
        <begin position="6"/>
        <end position="190"/>
    </location>
</feature>
<comment type="similarity">
    <text evidence="1">Belongs to the short-chain dehydrogenases/reductases (SDR) family.</text>
</comment>
<dbReference type="NCBIfam" id="NF005559">
    <property type="entry name" value="PRK07231.1"/>
    <property type="match status" value="1"/>
</dbReference>
<evidence type="ECO:0000256" key="1">
    <source>
        <dbReference type="ARBA" id="ARBA00006484"/>
    </source>
</evidence>
<dbReference type="Proteomes" id="UP000515563">
    <property type="component" value="Chromosome"/>
</dbReference>
<dbReference type="KEGG" id="kqi:F1D05_38090"/>
<dbReference type="Pfam" id="PF13561">
    <property type="entry name" value="adh_short_C2"/>
    <property type="match status" value="1"/>
</dbReference>
<keyword evidence="5" id="KW-1185">Reference proteome</keyword>
<protein>
    <submittedName>
        <fullName evidence="4">SDR family oxidoreductase</fullName>
    </submittedName>
</protein>
<accession>A0A7G6X8T6</accession>
<proteinExistence type="inferred from homology"/>
<dbReference type="InterPro" id="IPR020904">
    <property type="entry name" value="Sc_DH/Rdtase_CS"/>
</dbReference>
<dbReference type="GO" id="GO:0016616">
    <property type="term" value="F:oxidoreductase activity, acting on the CH-OH group of donors, NAD or NADP as acceptor"/>
    <property type="evidence" value="ECO:0007669"/>
    <property type="project" value="TreeGrafter"/>
</dbReference>
<evidence type="ECO:0000313" key="5">
    <source>
        <dbReference type="Proteomes" id="UP000515563"/>
    </source>
</evidence>
<reference evidence="5" key="1">
    <citation type="submission" date="2019-09" db="EMBL/GenBank/DDBJ databases">
        <title>Antimicrobial potential of Antarctic Bacteria.</title>
        <authorList>
            <person name="Benaud N."/>
            <person name="Edwards R.J."/>
            <person name="Ferrari B.C."/>
        </authorList>
    </citation>
    <scope>NUCLEOTIDE SEQUENCE [LARGE SCALE GENOMIC DNA]</scope>
    <source>
        <strain evidence="5">SPB151</strain>
    </source>
</reference>
<sequence>MRFQDRVVLITGAGSGIGRVIAQAFAGEGAAVAVTDIDEAAATETAAMTPGSFALRLDVTDAQAIRDVSAEIQDRHGPIDVLINNAMICSDTPFTEMSDEALLRELNVDLAGAMRLTRAVLPSMVAKGSGVIVNLSSVNGVQYFGQTVYSAAKAGLISFTRSIAAEYGRYGIRCNAVAPASIATPAWQRRIERNPSVLERLTQFYPLGRVGQSEDVADAVLFLASDQASWITGITLPVDGGPAGRQCVGGGARGRFQPPSLNS</sequence>
<dbReference type="PRINTS" id="PR00081">
    <property type="entry name" value="GDHRDH"/>
</dbReference>
<dbReference type="Gene3D" id="3.40.50.720">
    <property type="entry name" value="NAD(P)-binding Rossmann-like Domain"/>
    <property type="match status" value="1"/>
</dbReference>
<dbReference type="EMBL" id="CP043661">
    <property type="protein sequence ID" value="QNE22651.1"/>
    <property type="molecule type" value="Genomic_DNA"/>
</dbReference>
<reference evidence="4 5" key="2">
    <citation type="journal article" date="2020" name="Microbiol. Resour. Announc.">
        <title>Antarctic desert soil bacteria exhibit high novel natural product potential, evaluated through long-read genome sequencing and comparative genomics.</title>
        <authorList>
            <person name="Benaud N."/>
            <person name="Edwards R.J."/>
            <person name="Amos T.G."/>
            <person name="D'Agostino P.M."/>
            <person name="Gutierrez-Chavez C."/>
            <person name="Montgomery K."/>
            <person name="Nicetic I."/>
            <person name="Ferrari B.C."/>
        </authorList>
    </citation>
    <scope>NUCLEOTIDE SEQUENCE [LARGE SCALE GENOMIC DNA]</scope>
    <source>
        <strain evidence="4 5">SPB151</strain>
    </source>
</reference>
<dbReference type="InterPro" id="IPR057326">
    <property type="entry name" value="KR_dom"/>
</dbReference>
<dbReference type="RefSeq" id="WP_185445065.1">
    <property type="nucleotide sequence ID" value="NZ_CP043661.1"/>
</dbReference>
<dbReference type="PRINTS" id="PR00080">
    <property type="entry name" value="SDRFAMILY"/>
</dbReference>
<dbReference type="SUPFAM" id="SSF51735">
    <property type="entry name" value="NAD(P)-binding Rossmann-fold domains"/>
    <property type="match status" value="1"/>
</dbReference>
<dbReference type="SMART" id="SM00822">
    <property type="entry name" value="PKS_KR"/>
    <property type="match status" value="1"/>
</dbReference>
<evidence type="ECO:0000313" key="4">
    <source>
        <dbReference type="EMBL" id="QNE22651.1"/>
    </source>
</evidence>
<name>A0A7G6X8T6_9ACTN</name>
<dbReference type="AlphaFoldDB" id="A0A7G6X8T6"/>
<organism evidence="4 5">
    <name type="scientific">Kribbella qitaiheensis</name>
    <dbReference type="NCBI Taxonomy" id="1544730"/>
    <lineage>
        <taxon>Bacteria</taxon>
        <taxon>Bacillati</taxon>
        <taxon>Actinomycetota</taxon>
        <taxon>Actinomycetes</taxon>
        <taxon>Propionibacteriales</taxon>
        <taxon>Kribbellaceae</taxon>
        <taxon>Kribbella</taxon>
    </lineage>
</organism>
<dbReference type="InterPro" id="IPR036291">
    <property type="entry name" value="NAD(P)-bd_dom_sf"/>
</dbReference>
<evidence type="ECO:0000259" key="3">
    <source>
        <dbReference type="SMART" id="SM00822"/>
    </source>
</evidence>
<dbReference type="FunFam" id="3.40.50.720:FF:000084">
    <property type="entry name" value="Short-chain dehydrogenase reductase"/>
    <property type="match status" value="1"/>
</dbReference>
<dbReference type="PROSITE" id="PS00061">
    <property type="entry name" value="ADH_SHORT"/>
    <property type="match status" value="1"/>
</dbReference>
<gene>
    <name evidence="4" type="ORF">F1D05_38090</name>
</gene>